<name>A0A8S5S9Y0_9CAUD</name>
<sequence>MKNVVLEFNSNGNDKQKECGKAWANDDIDEVLYGGAKGGGKSFIGCSLILADAMMYAGTQYFISRKQLNDLRRFTIPSIHEVLNGWGIPQEAWKYNGQDNYFELYNGSRVLLLDCKYLPSDPQYQRFGSMQFTRGWIEEGGEFDYDSYSNLKISIGRWKNREYNLKGKLLITANPSKNFLYKEFYTPYKEGTLDKRRAFIQALPYDNKMLPKEYIQNLENTLRGAEKQRLLNGLWEYDDDPNALCDYDKILAIFSNDHLPQDNTVYLTADIARFGSDLCVIGVWRGWELIEIYTLATSATTEIQALINTLRMKYNIPKGNCIADEDGVGGGVVDNTGIVGFKNNSTPFEENGQPTNYKNLQTQCLYKLAERINSNGIYISADISERTKEMITEELEQIKSDNKDGQKLSVINKDSVKQAIGRSPDYRDMLLMREYFDLKPRKTFKPIFRR</sequence>
<evidence type="ECO:0000313" key="2">
    <source>
        <dbReference type="EMBL" id="DAF47797.1"/>
    </source>
</evidence>
<dbReference type="InterPro" id="IPR035412">
    <property type="entry name" value="Terminase_L_N"/>
</dbReference>
<reference evidence="2" key="1">
    <citation type="journal article" date="2021" name="Proc. Natl. Acad. Sci. U.S.A.">
        <title>A Catalog of Tens of Thousands of Viruses from Human Metagenomes Reveals Hidden Associations with Chronic Diseases.</title>
        <authorList>
            <person name="Tisza M.J."/>
            <person name="Buck C.B."/>
        </authorList>
    </citation>
    <scope>NUCLEOTIDE SEQUENCE</scope>
    <source>
        <strain evidence="2">Ct6DP12</strain>
    </source>
</reference>
<dbReference type="EMBL" id="BK032559">
    <property type="protein sequence ID" value="DAF47797.1"/>
    <property type="molecule type" value="Genomic_DNA"/>
</dbReference>
<dbReference type="Pfam" id="PF04466">
    <property type="entry name" value="Terminase_3"/>
    <property type="match status" value="1"/>
</dbReference>
<organism evidence="2">
    <name type="scientific">Siphoviridae sp. ct6DP12</name>
    <dbReference type="NCBI Taxonomy" id="2827782"/>
    <lineage>
        <taxon>Viruses</taxon>
        <taxon>Duplodnaviria</taxon>
        <taxon>Heunggongvirae</taxon>
        <taxon>Uroviricota</taxon>
        <taxon>Caudoviricetes</taxon>
    </lineage>
</organism>
<dbReference type="Gene3D" id="3.40.50.300">
    <property type="entry name" value="P-loop containing nucleotide triphosphate hydrolases"/>
    <property type="match status" value="1"/>
</dbReference>
<accession>A0A8S5S9Y0</accession>
<protein>
    <submittedName>
        <fullName evidence="2">Terminase large subunit</fullName>
    </submittedName>
</protein>
<evidence type="ECO:0000259" key="1">
    <source>
        <dbReference type="Pfam" id="PF04466"/>
    </source>
</evidence>
<proteinExistence type="predicted"/>
<feature type="domain" description="Phage terminase large subunit N-terminal" evidence="1">
    <location>
        <begin position="31"/>
        <end position="223"/>
    </location>
</feature>
<dbReference type="InterPro" id="IPR027417">
    <property type="entry name" value="P-loop_NTPase"/>
</dbReference>
<dbReference type="Gene3D" id="3.30.420.240">
    <property type="match status" value="1"/>
</dbReference>